<dbReference type="Gene3D" id="3.30.160.60">
    <property type="entry name" value="Classic Zinc Finger"/>
    <property type="match status" value="1"/>
</dbReference>
<name>A0A481YX29_9VIRU</name>
<protein>
    <submittedName>
        <fullName evidence="3">C2H2 type zinc finger protein</fullName>
    </submittedName>
</protein>
<evidence type="ECO:0000313" key="3">
    <source>
        <dbReference type="EMBL" id="QBK87782.1"/>
    </source>
</evidence>
<dbReference type="GO" id="GO:0008270">
    <property type="term" value="F:zinc ion binding"/>
    <property type="evidence" value="ECO:0007669"/>
    <property type="project" value="UniProtKB-KW"/>
</dbReference>
<keyword evidence="1" id="KW-0862">Zinc</keyword>
<dbReference type="PROSITE" id="PS50157">
    <property type="entry name" value="ZINC_FINGER_C2H2_2"/>
    <property type="match status" value="1"/>
</dbReference>
<accession>A0A481YX29</accession>
<evidence type="ECO:0000259" key="2">
    <source>
        <dbReference type="PROSITE" id="PS50157"/>
    </source>
</evidence>
<dbReference type="EMBL" id="MK500369">
    <property type="protein sequence ID" value="QBK87782.1"/>
    <property type="molecule type" value="Genomic_DNA"/>
</dbReference>
<sequence>MKAKYCVALQEQRILQEQRTLQERHAQKYVCESCGIELTRKDNLKRHQEVCKRHQEVKKEELLERQISHLTNLVEKLASKPDTNVNNVNRNVVLGNLQPVVEEDIEALAIEYLTIDDIKKGVVGLVTFVLNYPLGERIICTDKSRKKLQYKDAEGNVVNDPGGVKLSQTFFKAINPRNQELIRTEYEDITTKVQDIVQRGAADEENVTKLMLQAMQLQTLGAKCNEIAEGGDNDVRVDFVNQLTKQL</sequence>
<evidence type="ECO:0000256" key="1">
    <source>
        <dbReference type="PROSITE-ProRule" id="PRU00042"/>
    </source>
</evidence>
<reference evidence="3" key="1">
    <citation type="journal article" date="2019" name="MBio">
        <title>Virus Genomes from Deep Sea Sediments Expand the Ocean Megavirome and Support Independent Origins of Viral Gigantism.</title>
        <authorList>
            <person name="Backstrom D."/>
            <person name="Yutin N."/>
            <person name="Jorgensen S.L."/>
            <person name="Dharamshi J."/>
            <person name="Homa F."/>
            <person name="Zaremba-Niedwiedzka K."/>
            <person name="Spang A."/>
            <person name="Wolf Y.I."/>
            <person name="Koonin E.V."/>
            <person name="Ettema T.J."/>
        </authorList>
    </citation>
    <scope>NUCLEOTIDE SEQUENCE</scope>
</reference>
<dbReference type="InterPro" id="IPR013087">
    <property type="entry name" value="Znf_C2H2_type"/>
</dbReference>
<feature type="domain" description="C2H2-type" evidence="2">
    <location>
        <begin position="29"/>
        <end position="59"/>
    </location>
</feature>
<organism evidence="3">
    <name type="scientific">Marseillevirus LCMAC202</name>
    <dbReference type="NCBI Taxonomy" id="2506606"/>
    <lineage>
        <taxon>Viruses</taxon>
        <taxon>Varidnaviria</taxon>
        <taxon>Bamfordvirae</taxon>
        <taxon>Nucleocytoviricota</taxon>
        <taxon>Megaviricetes</taxon>
        <taxon>Pimascovirales</taxon>
        <taxon>Pimascovirales incertae sedis</taxon>
        <taxon>Marseilleviridae</taxon>
    </lineage>
</organism>
<keyword evidence="1" id="KW-0863">Zinc-finger</keyword>
<proteinExistence type="predicted"/>
<gene>
    <name evidence="3" type="ORF">LCMAC202_01180</name>
</gene>
<keyword evidence="1" id="KW-0479">Metal-binding</keyword>